<keyword evidence="11" id="KW-1185">Reference proteome</keyword>
<dbReference type="OMA" id="RSIDQKW"/>
<evidence type="ECO:0000256" key="7">
    <source>
        <dbReference type="ARBA" id="ARBA00035181"/>
    </source>
</evidence>
<keyword evidence="3" id="KW-0809">Transit peptide</keyword>
<dbReference type="GO" id="GO:0005762">
    <property type="term" value="C:mitochondrial large ribosomal subunit"/>
    <property type="evidence" value="ECO:0007669"/>
    <property type="project" value="InterPro"/>
</dbReference>
<proteinExistence type="inferred from homology"/>
<reference evidence="10" key="2">
    <citation type="submission" date="2025-09" db="UniProtKB">
        <authorList>
            <consortium name="Ensembl"/>
        </authorList>
    </citation>
    <scope>IDENTIFICATION</scope>
</reference>
<comment type="similarity">
    <text evidence="2">Belongs to the mitochondrion-specific ribosomal protein mL52 family.</text>
</comment>
<reference evidence="10" key="1">
    <citation type="submission" date="2025-08" db="UniProtKB">
        <authorList>
            <consortium name="Ensembl"/>
        </authorList>
    </citation>
    <scope>IDENTIFICATION</scope>
</reference>
<protein>
    <recommendedName>
        <fullName evidence="7">Large ribosomal subunit protein mL52</fullName>
    </recommendedName>
    <alternativeName>
        <fullName evidence="8">39S ribosomal protein L52, mitochondrial</fullName>
    </alternativeName>
</protein>
<comment type="subcellular location">
    <subcellularLocation>
        <location evidence="1">Mitochondrion</location>
    </subcellularLocation>
</comment>
<evidence type="ECO:0000256" key="5">
    <source>
        <dbReference type="ARBA" id="ARBA00023128"/>
    </source>
</evidence>
<evidence type="ECO:0000256" key="9">
    <source>
        <dbReference type="SAM" id="MobiDB-lite"/>
    </source>
</evidence>
<evidence type="ECO:0000256" key="6">
    <source>
        <dbReference type="ARBA" id="ARBA00023274"/>
    </source>
</evidence>
<keyword evidence="5" id="KW-0496">Mitochondrion</keyword>
<evidence type="ECO:0000256" key="8">
    <source>
        <dbReference type="ARBA" id="ARBA00035425"/>
    </source>
</evidence>
<evidence type="ECO:0000256" key="2">
    <source>
        <dbReference type="ARBA" id="ARBA00007232"/>
    </source>
</evidence>
<dbReference type="Proteomes" id="UP000694546">
    <property type="component" value="Chromosome 17"/>
</dbReference>
<evidence type="ECO:0000256" key="1">
    <source>
        <dbReference type="ARBA" id="ARBA00004173"/>
    </source>
</evidence>
<sequence>MIIRTINLNHCLIKIDLTILFPVLRCCRRSFGTTSTNQAGKKWRTEHGLAPSGTEYGPLTDLPDWSYADGRPAPLLKGQLRRKQEREALARRVVMLSGEVDKGMEAWQQKKEDAKRMEAHQKSLLLKPKGQLLLKKST</sequence>
<evidence type="ECO:0000256" key="4">
    <source>
        <dbReference type="ARBA" id="ARBA00022980"/>
    </source>
</evidence>
<evidence type="ECO:0000256" key="3">
    <source>
        <dbReference type="ARBA" id="ARBA00022946"/>
    </source>
</evidence>
<keyword evidence="4" id="KW-0689">Ribosomal protein</keyword>
<name>A0A8C5BE68_GADMO</name>
<dbReference type="GO" id="GO:0032543">
    <property type="term" value="P:mitochondrial translation"/>
    <property type="evidence" value="ECO:0007669"/>
    <property type="project" value="InterPro"/>
</dbReference>
<dbReference type="PANTHER" id="PTHR34090">
    <property type="entry name" value="39S RIBOSOMAL PROTEIN L52, MITOCHONDRIAL"/>
    <property type="match status" value="1"/>
</dbReference>
<dbReference type="AlphaFoldDB" id="A0A8C5BE68"/>
<organism evidence="10 11">
    <name type="scientific">Gadus morhua</name>
    <name type="common">Atlantic cod</name>
    <dbReference type="NCBI Taxonomy" id="8049"/>
    <lineage>
        <taxon>Eukaryota</taxon>
        <taxon>Metazoa</taxon>
        <taxon>Chordata</taxon>
        <taxon>Craniata</taxon>
        <taxon>Vertebrata</taxon>
        <taxon>Euteleostomi</taxon>
        <taxon>Actinopterygii</taxon>
        <taxon>Neopterygii</taxon>
        <taxon>Teleostei</taxon>
        <taxon>Neoteleostei</taxon>
        <taxon>Acanthomorphata</taxon>
        <taxon>Zeiogadaria</taxon>
        <taxon>Gadariae</taxon>
        <taxon>Gadiformes</taxon>
        <taxon>Gadoidei</taxon>
        <taxon>Gadidae</taxon>
        <taxon>Gadus</taxon>
    </lineage>
</organism>
<evidence type="ECO:0000313" key="10">
    <source>
        <dbReference type="Ensembl" id="ENSGMOP00000044235.1"/>
    </source>
</evidence>
<accession>A0A8C5BE68</accession>
<dbReference type="GO" id="GO:0003735">
    <property type="term" value="F:structural constituent of ribosome"/>
    <property type="evidence" value="ECO:0007669"/>
    <property type="project" value="InterPro"/>
</dbReference>
<dbReference type="GeneTree" id="ENSGT00390000005763"/>
<dbReference type="Pfam" id="PF18699">
    <property type="entry name" value="MRPL52"/>
    <property type="match status" value="1"/>
</dbReference>
<keyword evidence="6" id="KW-0687">Ribonucleoprotein</keyword>
<dbReference type="PANTHER" id="PTHR34090:SF1">
    <property type="entry name" value="LARGE RIBOSOMAL SUBUNIT PROTEIN ML52"/>
    <property type="match status" value="1"/>
</dbReference>
<feature type="region of interest" description="Disordered" evidence="9">
    <location>
        <begin position="33"/>
        <end position="55"/>
    </location>
</feature>
<dbReference type="Ensembl" id="ENSGMOT00000051433.1">
    <property type="protein sequence ID" value="ENSGMOP00000044235.1"/>
    <property type="gene ID" value="ENSGMOG00000035794.1"/>
</dbReference>
<evidence type="ECO:0000313" key="11">
    <source>
        <dbReference type="Proteomes" id="UP000694546"/>
    </source>
</evidence>
<dbReference type="InterPro" id="IPR034596">
    <property type="entry name" value="Ribosomal_mL52"/>
</dbReference>